<comment type="caution">
    <text evidence="3">The sequence shown here is derived from an EMBL/GenBank/DDBJ whole genome shotgun (WGS) entry which is preliminary data.</text>
</comment>
<proteinExistence type="predicted"/>
<dbReference type="AlphaFoldDB" id="A0A7K4MUP8"/>
<dbReference type="PANTHER" id="PTHR45947">
    <property type="entry name" value="SULFOQUINOVOSYL TRANSFERASE SQD2"/>
    <property type="match status" value="1"/>
</dbReference>
<dbReference type="GO" id="GO:0016757">
    <property type="term" value="F:glycosyltransferase activity"/>
    <property type="evidence" value="ECO:0007669"/>
    <property type="project" value="InterPro"/>
</dbReference>
<evidence type="ECO:0000259" key="1">
    <source>
        <dbReference type="Pfam" id="PF00534"/>
    </source>
</evidence>
<evidence type="ECO:0000313" key="3">
    <source>
        <dbReference type="EMBL" id="NWJ56613.1"/>
    </source>
</evidence>
<reference evidence="3 4" key="1">
    <citation type="journal article" date="2019" name="Environ. Microbiol.">
        <title>Genomics insights into ecotype formation of ammonia-oxidizing archaea in the deep ocean.</title>
        <authorList>
            <person name="Wang Y."/>
            <person name="Huang J.M."/>
            <person name="Cui G.J."/>
            <person name="Nunoura T."/>
            <person name="Takaki Y."/>
            <person name="Li W.L."/>
            <person name="Li J."/>
            <person name="Gao Z.M."/>
            <person name="Takai K."/>
            <person name="Zhang A.Q."/>
            <person name="Stepanauskas R."/>
        </authorList>
    </citation>
    <scope>NUCLEOTIDE SEQUENCE [LARGE SCALE GENOMIC DNA]</scope>
    <source>
        <strain evidence="3 4">L15a</strain>
    </source>
</reference>
<dbReference type="Pfam" id="PF00534">
    <property type="entry name" value="Glycos_transf_1"/>
    <property type="match status" value="1"/>
</dbReference>
<dbReference type="Proteomes" id="UP000575480">
    <property type="component" value="Unassembled WGS sequence"/>
</dbReference>
<keyword evidence="3" id="KW-0808">Transferase</keyword>
<name>A0A7K4MUP8_9ARCH</name>
<dbReference type="Pfam" id="PF13439">
    <property type="entry name" value="Glyco_transf_4"/>
    <property type="match status" value="1"/>
</dbReference>
<dbReference type="Gene3D" id="3.40.50.2000">
    <property type="entry name" value="Glycogen Phosphorylase B"/>
    <property type="match status" value="2"/>
</dbReference>
<dbReference type="InterPro" id="IPR050194">
    <property type="entry name" value="Glycosyltransferase_grp1"/>
</dbReference>
<organism evidence="3 4">
    <name type="scientific">Marine Group I thaumarchaeote</name>
    <dbReference type="NCBI Taxonomy" id="2511932"/>
    <lineage>
        <taxon>Archaea</taxon>
        <taxon>Nitrososphaerota</taxon>
        <taxon>Marine Group I</taxon>
    </lineage>
</organism>
<dbReference type="PANTHER" id="PTHR45947:SF3">
    <property type="entry name" value="SULFOQUINOVOSYL TRANSFERASE SQD2"/>
    <property type="match status" value="1"/>
</dbReference>
<gene>
    <name evidence="3" type="ORF">HX858_02430</name>
</gene>
<accession>A0A7K4MUP8</accession>
<evidence type="ECO:0000313" key="4">
    <source>
        <dbReference type="Proteomes" id="UP000575480"/>
    </source>
</evidence>
<evidence type="ECO:0000259" key="2">
    <source>
        <dbReference type="Pfam" id="PF13439"/>
    </source>
</evidence>
<dbReference type="InterPro" id="IPR001296">
    <property type="entry name" value="Glyco_trans_1"/>
</dbReference>
<feature type="domain" description="Glycosyltransferase subfamily 4-like N-terminal" evidence="2">
    <location>
        <begin position="13"/>
        <end position="155"/>
    </location>
</feature>
<sequence>MRILIISPTQSGIGGIAQHVTGLVNYLQKKGHEVDIISSENTFTIPIKGLKNPSFMISSFFKTKFRKKYDIVHVQHIVSALAMKNVNGKKILSLQGQFSEQISFLHGDIAGKVSKKFEKSALKWADAITVPSQEMYEEYTKKGYKVFFVPNAVDFSSFPKDEDRRYEKQIIYAGRLSEEKGILDLIAISEKLPKNVNLIILGSGPEENKVQDIAKKYPNVHLLGYQSKENTIKLIRASDILIQPSIMEGGTSSTLLEAMNCKTPIIATSVQANKETLTHMKTAYLIKPNSPSEIIYAINDLLSNSDKRKELSDNAFELAKNYNWEHVGQKYVDIYRTLLS</sequence>
<feature type="domain" description="Glycosyl transferase family 1" evidence="1">
    <location>
        <begin position="166"/>
        <end position="316"/>
    </location>
</feature>
<dbReference type="InterPro" id="IPR028098">
    <property type="entry name" value="Glyco_trans_4-like_N"/>
</dbReference>
<dbReference type="SUPFAM" id="SSF53756">
    <property type="entry name" value="UDP-Glycosyltransferase/glycogen phosphorylase"/>
    <property type="match status" value="1"/>
</dbReference>
<dbReference type="EMBL" id="JACATH010000001">
    <property type="protein sequence ID" value="NWJ56613.1"/>
    <property type="molecule type" value="Genomic_DNA"/>
</dbReference>
<protein>
    <submittedName>
        <fullName evidence="3">Glycosyltransferase family 4 protein</fullName>
    </submittedName>
</protein>
<dbReference type="CDD" id="cd03801">
    <property type="entry name" value="GT4_PimA-like"/>
    <property type="match status" value="1"/>
</dbReference>